<accession>A0A4Q2KBX3</accession>
<dbReference type="EMBL" id="SDOZ01000002">
    <property type="protein sequence ID" value="RXZ60992.1"/>
    <property type="molecule type" value="Genomic_DNA"/>
</dbReference>
<name>A0A4Q2KBX3_9FIRM</name>
<evidence type="ECO:0000313" key="3">
    <source>
        <dbReference type="Proteomes" id="UP000291269"/>
    </source>
</evidence>
<sequence length="148" mass="17484">MAKKKNNRKRSTGWAQTKRYPHAAHPATYRRKGIGSDDIEYITFTHSDEVDLDNKKVRTVPMLDNVSPAERRKNKEQGKKFGENRSYAYPEVFVGKRSALHNETKEFEPVEFDKKRIKKMFEIFPRENVPVTGGKTKYRQRQKKKPRK</sequence>
<organism evidence="2 3">
    <name type="scientific">Candidatus Borkfalkia ceftriaxoniphila</name>
    <dbReference type="NCBI Taxonomy" id="2508949"/>
    <lineage>
        <taxon>Bacteria</taxon>
        <taxon>Bacillati</taxon>
        <taxon>Bacillota</taxon>
        <taxon>Clostridia</taxon>
        <taxon>Christensenellales</taxon>
        <taxon>Christensenellaceae</taxon>
        <taxon>Candidatus Borkfalkia</taxon>
    </lineage>
</organism>
<keyword evidence="3" id="KW-1185">Reference proteome</keyword>
<dbReference type="RefSeq" id="WP_129223221.1">
    <property type="nucleotide sequence ID" value="NZ_SDOZ01000002.1"/>
</dbReference>
<dbReference type="Proteomes" id="UP000291269">
    <property type="component" value="Unassembled WGS sequence"/>
</dbReference>
<feature type="compositionally biased region" description="Basic residues" evidence="1">
    <location>
        <begin position="1"/>
        <end position="11"/>
    </location>
</feature>
<reference evidence="2 3" key="1">
    <citation type="journal article" date="2019" name="Gut">
        <title>Antibiotics-induced monodominance of a novel gut bacterial order.</title>
        <authorList>
            <person name="Hildebrand F."/>
            <person name="Moitinho-Silva L."/>
            <person name="Blasche S."/>
            <person name="Jahn M.T."/>
            <person name="Gossmann T.I."/>
            <person name="Heuerta-Cepas J."/>
            <person name="Hercog R."/>
            <person name="Luetge M."/>
            <person name="Bahram M."/>
            <person name="Pryszlak A."/>
            <person name="Alves R.J."/>
            <person name="Waszak S.M."/>
            <person name="Zhu A."/>
            <person name="Ye L."/>
            <person name="Costea P.I."/>
            <person name="Aalvink S."/>
            <person name="Belzer C."/>
            <person name="Forslund S.K."/>
            <person name="Sunagawa S."/>
            <person name="Hentschel U."/>
            <person name="Merten C."/>
            <person name="Patil K.R."/>
            <person name="Benes V."/>
            <person name="Bork P."/>
        </authorList>
    </citation>
    <scope>NUCLEOTIDE SEQUENCE [LARGE SCALE GENOMIC DNA]</scope>
    <source>
        <strain evidence="2 3">HDS1380</strain>
    </source>
</reference>
<evidence type="ECO:0000313" key="2">
    <source>
        <dbReference type="EMBL" id="RXZ60992.1"/>
    </source>
</evidence>
<evidence type="ECO:0000256" key="1">
    <source>
        <dbReference type="SAM" id="MobiDB-lite"/>
    </source>
</evidence>
<feature type="region of interest" description="Disordered" evidence="1">
    <location>
        <begin position="1"/>
        <end position="31"/>
    </location>
</feature>
<comment type="caution">
    <text evidence="2">The sequence shown here is derived from an EMBL/GenBank/DDBJ whole genome shotgun (WGS) entry which is preliminary data.</text>
</comment>
<proteinExistence type="predicted"/>
<dbReference type="AlphaFoldDB" id="A0A4Q2KBX3"/>
<protein>
    <submittedName>
        <fullName evidence="2">Uncharacterized protein</fullName>
    </submittedName>
</protein>
<gene>
    <name evidence="2" type="ORF">ESZ91_01000</name>
</gene>
<feature type="region of interest" description="Disordered" evidence="1">
    <location>
        <begin position="63"/>
        <end position="82"/>
    </location>
</feature>
<feature type="compositionally biased region" description="Basic and acidic residues" evidence="1">
    <location>
        <begin position="69"/>
        <end position="82"/>
    </location>
</feature>